<evidence type="ECO:0000259" key="15">
    <source>
        <dbReference type="PROSITE" id="PS51198"/>
    </source>
</evidence>
<keyword evidence="18" id="KW-1185">Reference proteome</keyword>
<dbReference type="EC" id="5.6.2.4" evidence="12"/>
<dbReference type="InterPro" id="IPR011604">
    <property type="entry name" value="PDDEXK-like_dom_sf"/>
</dbReference>
<dbReference type="KEGG" id="mliy:RYJ27_03645"/>
<dbReference type="InterPro" id="IPR014016">
    <property type="entry name" value="UvrD-like_ATP-bd"/>
</dbReference>
<evidence type="ECO:0000256" key="14">
    <source>
        <dbReference type="PROSITE-ProRule" id="PRU00560"/>
    </source>
</evidence>
<dbReference type="Gene3D" id="3.40.50.300">
    <property type="entry name" value="P-loop containing nucleotide triphosphate hydrolases"/>
    <property type="match status" value="4"/>
</dbReference>
<dbReference type="CDD" id="cd17932">
    <property type="entry name" value="DEXQc_UvrD"/>
    <property type="match status" value="1"/>
</dbReference>
<dbReference type="InterPro" id="IPR027417">
    <property type="entry name" value="P-loop_NTPase"/>
</dbReference>
<evidence type="ECO:0000259" key="16">
    <source>
        <dbReference type="PROSITE" id="PS51217"/>
    </source>
</evidence>
<comment type="catalytic activity">
    <reaction evidence="11">
        <text>Couples ATP hydrolysis with the unwinding of duplex DNA by translocating in the 3'-5' direction.</text>
        <dbReference type="EC" id="5.6.2.4"/>
    </reaction>
</comment>
<dbReference type="GO" id="GO:0033202">
    <property type="term" value="C:DNA helicase complex"/>
    <property type="evidence" value="ECO:0007669"/>
    <property type="project" value="TreeGrafter"/>
</dbReference>
<dbReference type="PROSITE" id="PS51217">
    <property type="entry name" value="UVRD_HELICASE_CTER"/>
    <property type="match status" value="1"/>
</dbReference>
<dbReference type="AlphaFoldDB" id="A0AAU0MJI8"/>
<keyword evidence="2 14" id="KW-0547">Nucleotide-binding</keyword>
<feature type="domain" description="UvrD-like helicase C-terminal" evidence="16">
    <location>
        <begin position="415"/>
        <end position="734"/>
    </location>
</feature>
<organism evidence="17 18">
    <name type="scientific">Microbacterium limosum</name>
    <dbReference type="NCBI Taxonomy" id="3079935"/>
    <lineage>
        <taxon>Bacteria</taxon>
        <taxon>Bacillati</taxon>
        <taxon>Actinomycetota</taxon>
        <taxon>Actinomycetes</taxon>
        <taxon>Micrococcales</taxon>
        <taxon>Microbacteriaceae</taxon>
        <taxon>Microbacterium</taxon>
    </lineage>
</organism>
<dbReference type="GO" id="GO:0005829">
    <property type="term" value="C:cytosol"/>
    <property type="evidence" value="ECO:0007669"/>
    <property type="project" value="TreeGrafter"/>
</dbReference>
<evidence type="ECO:0000256" key="1">
    <source>
        <dbReference type="ARBA" id="ARBA00022722"/>
    </source>
</evidence>
<evidence type="ECO:0000256" key="4">
    <source>
        <dbReference type="ARBA" id="ARBA00022801"/>
    </source>
</evidence>
<keyword evidence="9" id="KW-0234">DNA repair</keyword>
<dbReference type="GO" id="GO:0005524">
    <property type="term" value="F:ATP binding"/>
    <property type="evidence" value="ECO:0007669"/>
    <property type="project" value="UniProtKB-UniRule"/>
</dbReference>
<dbReference type="GO" id="GO:0043138">
    <property type="term" value="F:3'-5' DNA helicase activity"/>
    <property type="evidence" value="ECO:0007669"/>
    <property type="project" value="UniProtKB-EC"/>
</dbReference>
<evidence type="ECO:0000256" key="10">
    <source>
        <dbReference type="ARBA" id="ARBA00023235"/>
    </source>
</evidence>
<dbReference type="InterPro" id="IPR038726">
    <property type="entry name" value="PDDEXK_AddAB-type"/>
</dbReference>
<dbReference type="InterPro" id="IPR011335">
    <property type="entry name" value="Restrct_endonuc-II-like"/>
</dbReference>
<evidence type="ECO:0000256" key="8">
    <source>
        <dbReference type="ARBA" id="ARBA00023125"/>
    </source>
</evidence>
<evidence type="ECO:0000256" key="7">
    <source>
        <dbReference type="ARBA" id="ARBA00022840"/>
    </source>
</evidence>
<dbReference type="Gene3D" id="1.10.486.10">
    <property type="entry name" value="PCRA, domain 4"/>
    <property type="match status" value="1"/>
</dbReference>
<dbReference type="SUPFAM" id="SSF52980">
    <property type="entry name" value="Restriction endonuclease-like"/>
    <property type="match status" value="1"/>
</dbReference>
<evidence type="ECO:0000256" key="9">
    <source>
        <dbReference type="ARBA" id="ARBA00023204"/>
    </source>
</evidence>
<accession>A0AAU0MJI8</accession>
<reference evidence="17 18" key="1">
    <citation type="submission" date="2023-10" db="EMBL/GenBank/DDBJ databases">
        <title>Y20.</title>
        <authorList>
            <person name="Zhang G."/>
            <person name="Ding Y."/>
        </authorList>
    </citation>
    <scope>NUCLEOTIDE SEQUENCE [LARGE SCALE GENOMIC DNA]</scope>
    <source>
        <strain evidence="17 18">Y20</strain>
    </source>
</reference>
<dbReference type="Proteomes" id="UP001329313">
    <property type="component" value="Chromosome"/>
</dbReference>
<name>A0AAU0MJI8_9MICO</name>
<dbReference type="InterPro" id="IPR000212">
    <property type="entry name" value="DNA_helicase_UvrD/REP"/>
</dbReference>
<evidence type="ECO:0000256" key="11">
    <source>
        <dbReference type="ARBA" id="ARBA00034617"/>
    </source>
</evidence>
<keyword evidence="5 14" id="KW-0347">Helicase</keyword>
<keyword evidence="6" id="KW-0269">Exonuclease</keyword>
<keyword evidence="8" id="KW-0238">DNA-binding</keyword>
<evidence type="ECO:0000256" key="6">
    <source>
        <dbReference type="ARBA" id="ARBA00022839"/>
    </source>
</evidence>
<evidence type="ECO:0000256" key="2">
    <source>
        <dbReference type="ARBA" id="ARBA00022741"/>
    </source>
</evidence>
<dbReference type="Pfam" id="PF12705">
    <property type="entry name" value="PDDEXK_1"/>
    <property type="match status" value="1"/>
</dbReference>
<dbReference type="PROSITE" id="PS51198">
    <property type="entry name" value="UVRD_HELICASE_ATP_BIND"/>
    <property type="match status" value="1"/>
</dbReference>
<keyword evidence="4 14" id="KW-0378">Hydrolase</keyword>
<evidence type="ECO:0000256" key="3">
    <source>
        <dbReference type="ARBA" id="ARBA00022763"/>
    </source>
</evidence>
<sequence length="1144" mass="124821">MTSPTQGGPRVSAHAIAAALGQFPPTDEQAEVIESPLRPALVVAGAGSGKTETMASRVVWLVANGLVRRDEVLGLTFTRKAAGELGERIRRRLERLSEFEERGLLARLGALHTEGALEEFARIERRAEQERDAASRAGRDTAPIELRARAARTAALDRLAPVAVRVEGGDLLQRPTVATYNSFADQIVRENAVLLGRDADAAVLSESAAWLLMRRVVLSSDDERLEHRTEAMSTIIDGALRVARDAVDNLVETDRLRTMAAEFADVLERPSEKRLPDGVYRDVRVAAEKVSGLAVLADLADAYAAEKARRGVLDFSDQVAGALRIVRAHAAVGHELRRRYRVVLLDEYQDTSVVQTLLLSELFGGEAVMAVGDPHQSIYGWRGASAGNLGGFARAFGRGGSTGEHALMTSWRNSDVVLRAANAVLAPLAASSPVPVRPLRPRPGVTAGRLEVAFENDVDAEADAVAAWFEAVRAERTAQGRSTRGAILFRGKKHMQRFADALAARGIPRHILGLGGLLSTPEVVDVVSVLRVVDDPTAGSALIRVLSGPRFAVGLADLRLLEKLARRLASHDHTLAPLEPAVADAVRTGAGADQPGSIVEALDFVGRARDDHGWLRDFSPAARERLREAAAMFRGLRQAAALPIPELVRMIELELRLDIELAANEAHGPARIASAQLRAFTDEVHAFLAADDRGTVRSLIAWLDHAEQLDEFAPRTEPPEDDVVQLLTIHGSKGLEWDAVAVARVVEGELPVAPRDTKAWLGFGVLPYDFRGDAEWLPRLAWRAHDAPTQQALNAAIAEFVEAGKTRQRDEERRLAYVAITRAREHLLLSGSSWAGGQKPREPAPYLAEIAAALGVDHVRPEPGENPFEGDRRIITWPMDPLGEAPRTRRPRVAAAAAAVAAAAERPPIEASRDLALLLAERRSRGGDAPEPPVRVPASRFKDWVGDYEGTLRRIARPMPERPYRQTRIGTLFHAWVEQRSGAGGRGPSLDDALWELDDDEAEASSASDDDAARLEALKGVFEASEWGPLAPVEVESEIDFVLRGTRGAAHVVICKLDAVYRRDGRYEIVDWKTGRPPASDAEREERMLQLALYRLAYHRARGVPLEEIDVALYYIADDLVIRGEGSYSEEDLAQRWNAAREAR</sequence>
<dbReference type="GO" id="GO:0000725">
    <property type="term" value="P:recombinational repair"/>
    <property type="evidence" value="ECO:0007669"/>
    <property type="project" value="TreeGrafter"/>
</dbReference>
<evidence type="ECO:0000313" key="17">
    <source>
        <dbReference type="EMBL" id="WOQ70316.1"/>
    </source>
</evidence>
<evidence type="ECO:0000256" key="5">
    <source>
        <dbReference type="ARBA" id="ARBA00022806"/>
    </source>
</evidence>
<dbReference type="PANTHER" id="PTHR11070">
    <property type="entry name" value="UVRD / RECB / PCRA DNA HELICASE FAMILY MEMBER"/>
    <property type="match status" value="1"/>
</dbReference>
<dbReference type="GO" id="GO:0004527">
    <property type="term" value="F:exonuclease activity"/>
    <property type="evidence" value="ECO:0007669"/>
    <property type="project" value="UniProtKB-KW"/>
</dbReference>
<dbReference type="Pfam" id="PF13361">
    <property type="entry name" value="UvrD_C"/>
    <property type="match status" value="2"/>
</dbReference>
<protein>
    <recommendedName>
        <fullName evidence="12">DNA 3'-5' helicase</fullName>
        <ecNumber evidence="12">5.6.2.4</ecNumber>
    </recommendedName>
</protein>
<keyword evidence="3" id="KW-0227">DNA damage</keyword>
<dbReference type="RefSeq" id="WP_330171397.1">
    <property type="nucleotide sequence ID" value="NZ_CP137080.1"/>
</dbReference>
<dbReference type="PANTHER" id="PTHR11070:SF55">
    <property type="entry name" value="DNA 3'-5' HELICASE"/>
    <property type="match status" value="1"/>
</dbReference>
<comment type="catalytic activity">
    <reaction evidence="13">
        <text>ATP + H2O = ADP + phosphate + H(+)</text>
        <dbReference type="Rhea" id="RHEA:13065"/>
        <dbReference type="ChEBI" id="CHEBI:15377"/>
        <dbReference type="ChEBI" id="CHEBI:15378"/>
        <dbReference type="ChEBI" id="CHEBI:30616"/>
        <dbReference type="ChEBI" id="CHEBI:43474"/>
        <dbReference type="ChEBI" id="CHEBI:456216"/>
        <dbReference type="EC" id="5.6.2.4"/>
    </reaction>
</comment>
<dbReference type="SUPFAM" id="SSF52540">
    <property type="entry name" value="P-loop containing nucleoside triphosphate hydrolases"/>
    <property type="match status" value="1"/>
</dbReference>
<dbReference type="InterPro" id="IPR014017">
    <property type="entry name" value="DNA_helicase_UvrD-like_C"/>
</dbReference>
<dbReference type="Gene3D" id="3.90.320.10">
    <property type="match status" value="1"/>
</dbReference>
<dbReference type="GO" id="GO:0003677">
    <property type="term" value="F:DNA binding"/>
    <property type="evidence" value="ECO:0007669"/>
    <property type="project" value="UniProtKB-KW"/>
</dbReference>
<evidence type="ECO:0000313" key="18">
    <source>
        <dbReference type="Proteomes" id="UP001329313"/>
    </source>
</evidence>
<evidence type="ECO:0000256" key="13">
    <source>
        <dbReference type="ARBA" id="ARBA00048988"/>
    </source>
</evidence>
<dbReference type="Pfam" id="PF00580">
    <property type="entry name" value="UvrD-helicase"/>
    <property type="match status" value="1"/>
</dbReference>
<feature type="binding site" evidence="14">
    <location>
        <begin position="44"/>
        <end position="51"/>
    </location>
    <ligand>
        <name>ATP</name>
        <dbReference type="ChEBI" id="CHEBI:30616"/>
    </ligand>
</feature>
<feature type="domain" description="UvrD-like helicase ATP-binding" evidence="15">
    <location>
        <begin position="23"/>
        <end position="414"/>
    </location>
</feature>
<keyword evidence="7 14" id="KW-0067">ATP-binding</keyword>
<proteinExistence type="predicted"/>
<gene>
    <name evidence="17" type="ORF">RYJ27_03645</name>
</gene>
<dbReference type="EMBL" id="CP137080">
    <property type="protein sequence ID" value="WOQ70316.1"/>
    <property type="molecule type" value="Genomic_DNA"/>
</dbReference>
<keyword evidence="1" id="KW-0540">Nuclease</keyword>
<keyword evidence="10" id="KW-0413">Isomerase</keyword>
<evidence type="ECO:0000256" key="12">
    <source>
        <dbReference type="ARBA" id="ARBA00034808"/>
    </source>
</evidence>